<evidence type="ECO:0000313" key="9">
    <source>
        <dbReference type="Proteomes" id="UP001429601"/>
    </source>
</evidence>
<evidence type="ECO:0000256" key="1">
    <source>
        <dbReference type="ARBA" id="ARBA00004561"/>
    </source>
</evidence>
<gene>
    <name evidence="8" type="ORF">HBF26_15890</name>
</gene>
<evidence type="ECO:0000313" key="8">
    <source>
        <dbReference type="EMBL" id="NID06376.1"/>
    </source>
</evidence>
<dbReference type="Pfam" id="PF00419">
    <property type="entry name" value="Fimbrial"/>
    <property type="match status" value="1"/>
</dbReference>
<feature type="domain" description="MrkD-like receptor binding" evidence="7">
    <location>
        <begin position="39"/>
        <end position="162"/>
    </location>
</feature>
<dbReference type="InterPro" id="IPR054160">
    <property type="entry name" value="MrkD_recept-bd"/>
</dbReference>
<dbReference type="Gene3D" id="2.60.40.1090">
    <property type="entry name" value="Fimbrial-type adhesion domain"/>
    <property type="match status" value="1"/>
</dbReference>
<dbReference type="InterPro" id="IPR036937">
    <property type="entry name" value="Adhesion_dom_fimbrial_sf"/>
</dbReference>
<dbReference type="EMBL" id="JAAQQR010000008">
    <property type="protein sequence ID" value="NID06376.1"/>
    <property type="molecule type" value="Genomic_DNA"/>
</dbReference>
<keyword evidence="4" id="KW-0281">Fimbrium</keyword>
<organism evidence="8 9">
    <name type="scientific">Luteibacter jiangsuensis</name>
    <dbReference type="NCBI Taxonomy" id="637577"/>
    <lineage>
        <taxon>Bacteria</taxon>
        <taxon>Pseudomonadati</taxon>
        <taxon>Pseudomonadota</taxon>
        <taxon>Gammaproteobacteria</taxon>
        <taxon>Lysobacterales</taxon>
        <taxon>Rhodanobacteraceae</taxon>
        <taxon>Luteibacter</taxon>
    </lineage>
</organism>
<feature type="chain" id="PRO_5047543897" evidence="5">
    <location>
        <begin position="26"/>
        <end position="321"/>
    </location>
</feature>
<evidence type="ECO:0000256" key="3">
    <source>
        <dbReference type="ARBA" id="ARBA00022729"/>
    </source>
</evidence>
<proteinExistence type="inferred from homology"/>
<evidence type="ECO:0000256" key="5">
    <source>
        <dbReference type="SAM" id="SignalP"/>
    </source>
</evidence>
<sequence>MLPYPRPLALALVLLAAFAPSSALALCKLPAAQGAPQRIAFGIVQAPTDAPVGQVLATRHSAPWSSSQYQFCEKYTRTFTLGTFAGPALGNGVYATNIPGVGVRIRFRYHLGEYLLPFTDSYQAPPLGPKPDLAMLNASFSVELVKTGPIKAGGTVTPGRIAGAGYDNRPLVTLDLGDTHIEPQRPTCTFLARRLVFDLGQVDGGALAKEGHSRWATQELVVTGCTGATHLLMTFAGTPDDVDPGLFKLDGAGTGAAHGVAVELRAAHLDTHLVPNDPRPLELRVWPHCDVCGFRARYRATGRSLTPGSANAHITVNVAYR</sequence>
<comment type="caution">
    <text evidence="8">The sequence shown here is derived from an EMBL/GenBank/DDBJ whole genome shotgun (WGS) entry which is preliminary data.</text>
</comment>
<evidence type="ECO:0000256" key="4">
    <source>
        <dbReference type="ARBA" id="ARBA00023263"/>
    </source>
</evidence>
<name>A0ABX0Q9I6_9GAMM</name>
<reference evidence="8 9" key="1">
    <citation type="journal article" date="2011" name="Curr. Microbiol.">
        <title>Luteibacter jiangsuensis sp. nov.: a methamidophos-degrading bacterium isolated from a methamidophos-manufacturing factory.</title>
        <authorList>
            <person name="Wang L."/>
            <person name="Wang G.L."/>
            <person name="Li S.P."/>
            <person name="Jiang J.D."/>
        </authorList>
    </citation>
    <scope>NUCLEOTIDE SEQUENCE [LARGE SCALE GENOMIC DNA]</scope>
    <source>
        <strain evidence="8 9">CGMCC 1.10133</strain>
    </source>
</reference>
<dbReference type="Proteomes" id="UP001429601">
    <property type="component" value="Unassembled WGS sequence"/>
</dbReference>
<accession>A0ABX0Q9I6</accession>
<dbReference type="Gene3D" id="2.60.40.3310">
    <property type="match status" value="1"/>
</dbReference>
<dbReference type="SUPFAM" id="SSF49401">
    <property type="entry name" value="Bacterial adhesins"/>
    <property type="match status" value="1"/>
</dbReference>
<dbReference type="RefSeq" id="WP_167128654.1">
    <property type="nucleotide sequence ID" value="NZ_JAAQQR010000008.1"/>
</dbReference>
<dbReference type="InterPro" id="IPR000259">
    <property type="entry name" value="Adhesion_dom_fimbrial"/>
</dbReference>
<comment type="subcellular location">
    <subcellularLocation>
        <location evidence="1">Fimbrium</location>
    </subcellularLocation>
</comment>
<dbReference type="PANTHER" id="PTHR33420">
    <property type="entry name" value="FIMBRIAL SUBUNIT ELFA-RELATED"/>
    <property type="match status" value="1"/>
</dbReference>
<feature type="signal peptide" evidence="5">
    <location>
        <begin position="1"/>
        <end position="25"/>
    </location>
</feature>
<comment type="similarity">
    <text evidence="2">Belongs to the fimbrial protein family.</text>
</comment>
<keyword evidence="9" id="KW-1185">Reference proteome</keyword>
<dbReference type="InterPro" id="IPR008966">
    <property type="entry name" value="Adhesion_dom_sf"/>
</dbReference>
<keyword evidence="3 5" id="KW-0732">Signal</keyword>
<dbReference type="PANTHER" id="PTHR33420:SF3">
    <property type="entry name" value="FIMBRIAL SUBUNIT ELFA"/>
    <property type="match status" value="1"/>
</dbReference>
<dbReference type="InterPro" id="IPR050263">
    <property type="entry name" value="Bact_Fimbrial_Adh_Pro"/>
</dbReference>
<protein>
    <submittedName>
        <fullName evidence="8">Fimbrial protein</fullName>
    </submittedName>
</protein>
<dbReference type="Pfam" id="PF22003">
    <property type="entry name" value="MrkDrd"/>
    <property type="match status" value="1"/>
</dbReference>
<feature type="domain" description="Fimbrial-type adhesion" evidence="6">
    <location>
        <begin position="186"/>
        <end position="320"/>
    </location>
</feature>
<evidence type="ECO:0000256" key="2">
    <source>
        <dbReference type="ARBA" id="ARBA00006671"/>
    </source>
</evidence>
<evidence type="ECO:0000259" key="6">
    <source>
        <dbReference type="Pfam" id="PF00419"/>
    </source>
</evidence>
<evidence type="ECO:0000259" key="7">
    <source>
        <dbReference type="Pfam" id="PF22003"/>
    </source>
</evidence>